<dbReference type="OrthoDB" id="9806121at2"/>
<proteinExistence type="predicted"/>
<dbReference type="STRING" id="468056.SAMN05443549_10590"/>
<dbReference type="InterPro" id="IPR014710">
    <property type="entry name" value="RmlC-like_jellyroll"/>
</dbReference>
<dbReference type="PANTHER" id="PTHR36114:SF1">
    <property type="entry name" value="16.7 KDA PROTEIN IN WHIE LOCUS"/>
    <property type="match status" value="1"/>
</dbReference>
<gene>
    <name evidence="2" type="ORF">SAMN05443549_10590</name>
</gene>
<dbReference type="CDD" id="cd02209">
    <property type="entry name" value="cupin_XRE_C"/>
    <property type="match status" value="1"/>
</dbReference>
<dbReference type="Gene3D" id="2.60.120.10">
    <property type="entry name" value="Jelly Rolls"/>
    <property type="match status" value="1"/>
</dbReference>
<dbReference type="PANTHER" id="PTHR36114">
    <property type="entry name" value="16.7 KDA PROTEIN IN WHIE LOCUS"/>
    <property type="match status" value="1"/>
</dbReference>
<sequence length="149" mass="17141">MKLTQVIKILIVFLMTQQSIMGQEAKKEVTLPKEKYTIENCVNHFELDKATKNKVGYQYWFIDKNFIDGNTLKMSIVGPRLSTHAPHRHIEEEFFFVLEGTATFYLDGKTVTAGPYTSFYCPSNAEHGISNAGDTELKYLVMKKYQKTE</sequence>
<organism evidence="2 3">
    <name type="scientific">Flavobacterium fluvii</name>
    <dbReference type="NCBI Taxonomy" id="468056"/>
    <lineage>
        <taxon>Bacteria</taxon>
        <taxon>Pseudomonadati</taxon>
        <taxon>Bacteroidota</taxon>
        <taxon>Flavobacteriia</taxon>
        <taxon>Flavobacteriales</taxon>
        <taxon>Flavobacteriaceae</taxon>
        <taxon>Flavobacterium</taxon>
    </lineage>
</organism>
<evidence type="ECO:0000259" key="1">
    <source>
        <dbReference type="Pfam" id="PF07883"/>
    </source>
</evidence>
<accession>A0A1M5L6L6</accession>
<dbReference type="InterPro" id="IPR013096">
    <property type="entry name" value="Cupin_2"/>
</dbReference>
<dbReference type="InterPro" id="IPR011051">
    <property type="entry name" value="RmlC_Cupin_sf"/>
</dbReference>
<dbReference type="EMBL" id="FQWB01000005">
    <property type="protein sequence ID" value="SHG60409.1"/>
    <property type="molecule type" value="Genomic_DNA"/>
</dbReference>
<dbReference type="InterPro" id="IPR052044">
    <property type="entry name" value="PKS_Associated_Protein"/>
</dbReference>
<name>A0A1M5L6L6_9FLAO</name>
<protein>
    <submittedName>
        <fullName evidence="2">Cupin domain-containing protein</fullName>
    </submittedName>
</protein>
<feature type="domain" description="Cupin type-2" evidence="1">
    <location>
        <begin position="83"/>
        <end position="142"/>
    </location>
</feature>
<evidence type="ECO:0000313" key="2">
    <source>
        <dbReference type="EMBL" id="SHG60409.1"/>
    </source>
</evidence>
<dbReference type="Pfam" id="PF07883">
    <property type="entry name" value="Cupin_2"/>
    <property type="match status" value="1"/>
</dbReference>
<dbReference type="Proteomes" id="UP000184516">
    <property type="component" value="Unassembled WGS sequence"/>
</dbReference>
<dbReference type="AlphaFoldDB" id="A0A1M5L6L6"/>
<dbReference type="SUPFAM" id="SSF51182">
    <property type="entry name" value="RmlC-like cupins"/>
    <property type="match status" value="1"/>
</dbReference>
<dbReference type="RefSeq" id="WP_073370910.1">
    <property type="nucleotide sequence ID" value="NZ_FQWB01000005.1"/>
</dbReference>
<keyword evidence="3" id="KW-1185">Reference proteome</keyword>
<reference evidence="3" key="1">
    <citation type="submission" date="2016-11" db="EMBL/GenBank/DDBJ databases">
        <authorList>
            <person name="Varghese N."/>
            <person name="Submissions S."/>
        </authorList>
    </citation>
    <scope>NUCLEOTIDE SEQUENCE [LARGE SCALE GENOMIC DNA]</scope>
    <source>
        <strain evidence="3">DSM 19978</strain>
    </source>
</reference>
<evidence type="ECO:0000313" key="3">
    <source>
        <dbReference type="Proteomes" id="UP000184516"/>
    </source>
</evidence>